<feature type="region of interest" description="Disordered" evidence="1">
    <location>
        <begin position="207"/>
        <end position="231"/>
    </location>
</feature>
<sequence length="259" mass="29273">MGPLGWGKLSTGSGITVSAPWLTEKKRRDLEKKYDISVTPVRTGCKEIGYVFGQTPGNIGQIYLDCHGSAKDELDFEKPVGVALKFVATKNHILVNRPVQLASNIAKGRVLYKKADEQIFDYDSKKMLKNYKLSGFQDNEGRYFGDAENCAKHVHELKAKGTPINYMVLNPGADGVHLKDVIQGVNDTFHRMPELILSNCRAESEDAETVSPSYRHTGKKRDPKFTPNSEKRMAGNWTHKIHKLNNPFWRANHRKDFKQ</sequence>
<accession>A0A5U9SSI7</accession>
<organism evidence="3 4">
    <name type="scientific">Salmonella enterica subsp. enterica serovar Bareilly</name>
    <dbReference type="NCBI Taxonomy" id="58096"/>
    <lineage>
        <taxon>Bacteria</taxon>
        <taxon>Pseudomonadati</taxon>
        <taxon>Pseudomonadota</taxon>
        <taxon>Gammaproteobacteria</taxon>
        <taxon>Enterobacterales</taxon>
        <taxon>Enterobacteriaceae</taxon>
        <taxon>Salmonella</taxon>
    </lineage>
</organism>
<gene>
    <name evidence="3" type="ORF">DPS53_24940</name>
</gene>
<name>A0A5U9SSI7_SALET</name>
<evidence type="ECO:0000256" key="1">
    <source>
        <dbReference type="SAM" id="MobiDB-lite"/>
    </source>
</evidence>
<dbReference type="AlphaFoldDB" id="A0A5U9SSI7"/>
<dbReference type="Pfam" id="PF21527">
    <property type="entry name" value="Stv"/>
    <property type="match status" value="1"/>
</dbReference>
<dbReference type="InterPro" id="IPR049002">
    <property type="entry name" value="Stv"/>
</dbReference>
<comment type="caution">
    <text evidence="3">The sequence shown here is derived from an EMBL/GenBank/DDBJ whole genome shotgun (WGS) entry which is preliminary data.</text>
</comment>
<evidence type="ECO:0000313" key="4">
    <source>
        <dbReference type="Proteomes" id="UP000839659"/>
    </source>
</evidence>
<proteinExistence type="predicted"/>
<protein>
    <recommendedName>
        <fullName evidence="2">Putative adhesin Stv domain-containing protein</fullName>
    </recommendedName>
</protein>
<reference evidence="3 4" key="1">
    <citation type="submission" date="2018-06" db="EMBL/GenBank/DDBJ databases">
        <authorList>
            <person name="Ashton P.M."/>
            <person name="Dallman T."/>
            <person name="Nair S."/>
            <person name="De Pinna E."/>
            <person name="Peters T."/>
            <person name="Grant K."/>
        </authorList>
    </citation>
    <scope>NUCLEOTIDE SEQUENCE [LARGE SCALE GENOMIC DNA]</scope>
    <source>
        <strain evidence="3 4">374035</strain>
    </source>
</reference>
<evidence type="ECO:0000259" key="2">
    <source>
        <dbReference type="Pfam" id="PF21527"/>
    </source>
</evidence>
<dbReference type="Proteomes" id="UP000839659">
    <property type="component" value="Unassembled WGS sequence"/>
</dbReference>
<feature type="domain" description="Putative adhesin Stv" evidence="2">
    <location>
        <begin position="62"/>
        <end position="201"/>
    </location>
</feature>
<dbReference type="EMBL" id="AAGVJY010000037">
    <property type="protein sequence ID" value="EBS4098474.1"/>
    <property type="molecule type" value="Genomic_DNA"/>
</dbReference>
<evidence type="ECO:0000313" key="3">
    <source>
        <dbReference type="EMBL" id="EBS4098474.1"/>
    </source>
</evidence>